<keyword evidence="5" id="KW-0028">Amino-acid biosynthesis</keyword>
<feature type="domain" description="Phosphoribosyl-AMP cyclohydrolase" evidence="12">
    <location>
        <begin position="62"/>
        <end position="135"/>
    </location>
</feature>
<feature type="compositionally biased region" description="Polar residues" evidence="11">
    <location>
        <begin position="7"/>
        <end position="18"/>
    </location>
</feature>
<dbReference type="PANTHER" id="PTHR42945">
    <property type="entry name" value="HISTIDINE BIOSYNTHESIS BIFUNCTIONAL PROTEIN"/>
    <property type="match status" value="1"/>
</dbReference>
<evidence type="ECO:0000313" key="13">
    <source>
        <dbReference type="EMBL" id="KAK9838255.1"/>
    </source>
</evidence>
<evidence type="ECO:0000256" key="8">
    <source>
        <dbReference type="ARBA" id="ARBA00022840"/>
    </source>
</evidence>
<keyword evidence="14" id="KW-1185">Reference proteome</keyword>
<dbReference type="Pfam" id="PF01502">
    <property type="entry name" value="PRA-CH"/>
    <property type="match status" value="1"/>
</dbReference>
<organism evidence="13 14">
    <name type="scientific">Elliptochloris bilobata</name>
    <dbReference type="NCBI Taxonomy" id="381761"/>
    <lineage>
        <taxon>Eukaryota</taxon>
        <taxon>Viridiplantae</taxon>
        <taxon>Chlorophyta</taxon>
        <taxon>core chlorophytes</taxon>
        <taxon>Trebouxiophyceae</taxon>
        <taxon>Trebouxiophyceae incertae sedis</taxon>
        <taxon>Elliptochloris clade</taxon>
        <taxon>Elliptochloris</taxon>
    </lineage>
</organism>
<comment type="caution">
    <text evidence="13">The sequence shown here is derived from an EMBL/GenBank/DDBJ whole genome shotgun (WGS) entry which is preliminary data.</text>
</comment>
<accession>A0AAW1RWU0</accession>
<dbReference type="GO" id="GO:0005524">
    <property type="term" value="F:ATP binding"/>
    <property type="evidence" value="ECO:0007669"/>
    <property type="project" value="UniProtKB-KW"/>
</dbReference>
<dbReference type="NCBIfam" id="TIGR03188">
    <property type="entry name" value="histidine_hisI"/>
    <property type="match status" value="1"/>
</dbReference>
<feature type="region of interest" description="Disordered" evidence="11">
    <location>
        <begin position="1"/>
        <end position="23"/>
    </location>
</feature>
<dbReference type="GO" id="GO:0004636">
    <property type="term" value="F:phosphoribosyl-ATP diphosphatase activity"/>
    <property type="evidence" value="ECO:0007669"/>
    <property type="project" value="UniProtKB-EC"/>
</dbReference>
<dbReference type="CDD" id="cd11534">
    <property type="entry name" value="NTP-PPase_HisIE_like"/>
    <property type="match status" value="1"/>
</dbReference>
<evidence type="ECO:0000313" key="14">
    <source>
        <dbReference type="Proteomes" id="UP001445335"/>
    </source>
</evidence>
<dbReference type="SUPFAM" id="SSF101386">
    <property type="entry name" value="all-alpha NTP pyrophosphatases"/>
    <property type="match status" value="1"/>
</dbReference>
<name>A0AAW1RWU0_9CHLO</name>
<reference evidence="13 14" key="1">
    <citation type="journal article" date="2024" name="Nat. Commun.">
        <title>Phylogenomics reveals the evolutionary origins of lichenization in chlorophyte algae.</title>
        <authorList>
            <person name="Puginier C."/>
            <person name="Libourel C."/>
            <person name="Otte J."/>
            <person name="Skaloud P."/>
            <person name="Haon M."/>
            <person name="Grisel S."/>
            <person name="Petersen M."/>
            <person name="Berrin J.G."/>
            <person name="Delaux P.M."/>
            <person name="Dal Grande F."/>
            <person name="Keller J."/>
        </authorList>
    </citation>
    <scope>NUCLEOTIDE SEQUENCE [LARGE SCALE GENOMIC DNA]</scope>
    <source>
        <strain evidence="13 14">SAG 245.80</strain>
    </source>
</reference>
<dbReference type="AlphaFoldDB" id="A0AAW1RWU0"/>
<keyword evidence="7" id="KW-0378">Hydrolase</keyword>
<evidence type="ECO:0000256" key="4">
    <source>
        <dbReference type="ARBA" id="ARBA00005204"/>
    </source>
</evidence>
<keyword evidence="8" id="KW-0067">ATP-binding</keyword>
<dbReference type="GO" id="GO:0000105">
    <property type="term" value="P:L-histidine biosynthetic process"/>
    <property type="evidence" value="ECO:0007669"/>
    <property type="project" value="UniProtKB-KW"/>
</dbReference>
<evidence type="ECO:0000256" key="2">
    <source>
        <dbReference type="ARBA" id="ARBA00001460"/>
    </source>
</evidence>
<comment type="pathway">
    <text evidence="3">Amino-acid biosynthesis; L-histidine biosynthesis; L-histidine from 5-phospho-alpha-D-ribose 1-diphosphate: step 3/9.</text>
</comment>
<keyword evidence="10" id="KW-0511">Multifunctional enzyme</keyword>
<sequence length="269" mass="28762">MDESSLRACSSQPQQNASAPAVDVTPEADVAGLAEFLDSLKWDANGLVAAICQHVDTGELLMQAFADRNAVSETLQTGLATFYSRSRKGRWCKGETSEHYINVLSMHPDCDRDSLIYLSSPIGPACHTGAPTCWFSEAKLGDAGLHEAGGHADRAHAPATTLMVLERTIQQRRSAPVGGKPSWTQRLLADPALACAKVREEAGELCAALEGKEGPERAASEAADLLYHSLVLLNLQGVAVEDVLRVLRQRFGTSGIAEKAARPPNQAPH</sequence>
<dbReference type="GO" id="GO:0004635">
    <property type="term" value="F:phosphoribosyl-AMP cyclohydrolase activity"/>
    <property type="evidence" value="ECO:0007669"/>
    <property type="project" value="UniProtKB-EC"/>
</dbReference>
<dbReference type="PANTHER" id="PTHR42945:SF1">
    <property type="entry name" value="HISTIDINE BIOSYNTHESIS BIFUNCTIONAL PROTEIN HIS7"/>
    <property type="match status" value="1"/>
</dbReference>
<evidence type="ECO:0000256" key="5">
    <source>
        <dbReference type="ARBA" id="ARBA00022605"/>
    </source>
</evidence>
<dbReference type="InterPro" id="IPR038019">
    <property type="entry name" value="PRib_AMP_CycHydrolase_sf"/>
</dbReference>
<dbReference type="InterPro" id="IPR008179">
    <property type="entry name" value="HisE"/>
</dbReference>
<gene>
    <name evidence="13" type="ORF">WJX81_000460</name>
</gene>
<dbReference type="InterPro" id="IPR021130">
    <property type="entry name" value="PRib-ATP_PPHydrolase-like"/>
</dbReference>
<evidence type="ECO:0000256" key="1">
    <source>
        <dbReference type="ARBA" id="ARBA00000024"/>
    </source>
</evidence>
<protein>
    <recommendedName>
        <fullName evidence="12">Phosphoribosyl-AMP cyclohydrolase domain-containing protein</fullName>
    </recommendedName>
</protein>
<comment type="catalytic activity">
    <reaction evidence="1">
        <text>1-(5-phospho-beta-D-ribosyl)-5'-AMP + H2O = 1-(5-phospho-beta-D-ribosyl)-5-[(5-phospho-beta-D-ribosylamino)methylideneamino]imidazole-4-carboxamide</text>
        <dbReference type="Rhea" id="RHEA:20049"/>
        <dbReference type="ChEBI" id="CHEBI:15377"/>
        <dbReference type="ChEBI" id="CHEBI:58435"/>
        <dbReference type="ChEBI" id="CHEBI:59457"/>
        <dbReference type="EC" id="3.5.4.19"/>
    </reaction>
</comment>
<comment type="catalytic activity">
    <reaction evidence="2">
        <text>1-(5-phospho-beta-D-ribosyl)-ATP + H2O = 1-(5-phospho-beta-D-ribosyl)-5'-AMP + diphosphate + H(+)</text>
        <dbReference type="Rhea" id="RHEA:22828"/>
        <dbReference type="ChEBI" id="CHEBI:15377"/>
        <dbReference type="ChEBI" id="CHEBI:15378"/>
        <dbReference type="ChEBI" id="CHEBI:33019"/>
        <dbReference type="ChEBI" id="CHEBI:59457"/>
        <dbReference type="ChEBI" id="CHEBI:73183"/>
        <dbReference type="EC" id="3.6.1.31"/>
    </reaction>
</comment>
<dbReference type="InterPro" id="IPR002496">
    <property type="entry name" value="PRib_AMP_CycHydrolase_dom"/>
</dbReference>
<evidence type="ECO:0000256" key="7">
    <source>
        <dbReference type="ARBA" id="ARBA00022801"/>
    </source>
</evidence>
<evidence type="ECO:0000256" key="9">
    <source>
        <dbReference type="ARBA" id="ARBA00023102"/>
    </source>
</evidence>
<dbReference type="EMBL" id="JALJOU010000019">
    <property type="protein sequence ID" value="KAK9838255.1"/>
    <property type="molecule type" value="Genomic_DNA"/>
</dbReference>
<evidence type="ECO:0000256" key="6">
    <source>
        <dbReference type="ARBA" id="ARBA00022741"/>
    </source>
</evidence>
<dbReference type="Pfam" id="PF01503">
    <property type="entry name" value="PRA-PH"/>
    <property type="match status" value="1"/>
</dbReference>
<proteinExistence type="predicted"/>
<comment type="pathway">
    <text evidence="4">Amino-acid biosynthesis; L-histidine biosynthesis; L-histidine from 5-phospho-alpha-D-ribose 1-diphosphate: step 2/9.</text>
</comment>
<evidence type="ECO:0000256" key="10">
    <source>
        <dbReference type="ARBA" id="ARBA00023268"/>
    </source>
</evidence>
<dbReference type="Gene3D" id="1.10.287.1080">
    <property type="entry name" value="MazG-like"/>
    <property type="match status" value="1"/>
</dbReference>
<evidence type="ECO:0000256" key="11">
    <source>
        <dbReference type="SAM" id="MobiDB-lite"/>
    </source>
</evidence>
<dbReference type="SUPFAM" id="SSF141734">
    <property type="entry name" value="HisI-like"/>
    <property type="match status" value="1"/>
</dbReference>
<evidence type="ECO:0000256" key="3">
    <source>
        <dbReference type="ARBA" id="ARBA00005169"/>
    </source>
</evidence>
<evidence type="ECO:0000259" key="12">
    <source>
        <dbReference type="Pfam" id="PF01502"/>
    </source>
</evidence>
<dbReference type="Proteomes" id="UP001445335">
    <property type="component" value="Unassembled WGS sequence"/>
</dbReference>
<keyword evidence="9" id="KW-0368">Histidine biosynthesis</keyword>
<dbReference type="FunFam" id="3.10.20.810:FF:000001">
    <property type="entry name" value="Histidine biosynthesis bifunctional protein HisIE"/>
    <property type="match status" value="1"/>
</dbReference>
<dbReference type="Gene3D" id="3.10.20.810">
    <property type="entry name" value="Phosphoribosyl-AMP cyclohydrolase"/>
    <property type="match status" value="1"/>
</dbReference>
<keyword evidence="6" id="KW-0547">Nucleotide-binding</keyword>